<dbReference type="Proteomes" id="UP000824120">
    <property type="component" value="Chromosome 6"/>
</dbReference>
<gene>
    <name evidence="2" type="ORF">H5410_032804</name>
</gene>
<feature type="compositionally biased region" description="Basic and acidic residues" evidence="1">
    <location>
        <begin position="11"/>
        <end position="34"/>
    </location>
</feature>
<dbReference type="EMBL" id="JACXVP010000006">
    <property type="protein sequence ID" value="KAG5601434.1"/>
    <property type="molecule type" value="Genomic_DNA"/>
</dbReference>
<dbReference type="AlphaFoldDB" id="A0A9J5YLX6"/>
<name>A0A9J5YLX6_SOLCO</name>
<feature type="compositionally biased region" description="Polar residues" evidence="1">
    <location>
        <begin position="1"/>
        <end position="10"/>
    </location>
</feature>
<keyword evidence="3" id="KW-1185">Reference proteome</keyword>
<evidence type="ECO:0000313" key="3">
    <source>
        <dbReference type="Proteomes" id="UP000824120"/>
    </source>
</evidence>
<protein>
    <submittedName>
        <fullName evidence="2">Uncharacterized protein</fullName>
    </submittedName>
</protein>
<proteinExistence type="predicted"/>
<feature type="region of interest" description="Disordered" evidence="1">
    <location>
        <begin position="1"/>
        <end position="56"/>
    </location>
</feature>
<organism evidence="2 3">
    <name type="scientific">Solanum commersonii</name>
    <name type="common">Commerson's wild potato</name>
    <name type="synonym">Commerson's nightshade</name>
    <dbReference type="NCBI Taxonomy" id="4109"/>
    <lineage>
        <taxon>Eukaryota</taxon>
        <taxon>Viridiplantae</taxon>
        <taxon>Streptophyta</taxon>
        <taxon>Embryophyta</taxon>
        <taxon>Tracheophyta</taxon>
        <taxon>Spermatophyta</taxon>
        <taxon>Magnoliopsida</taxon>
        <taxon>eudicotyledons</taxon>
        <taxon>Gunneridae</taxon>
        <taxon>Pentapetalae</taxon>
        <taxon>asterids</taxon>
        <taxon>lamiids</taxon>
        <taxon>Solanales</taxon>
        <taxon>Solanaceae</taxon>
        <taxon>Solanoideae</taxon>
        <taxon>Solaneae</taxon>
        <taxon>Solanum</taxon>
    </lineage>
</organism>
<accession>A0A9J5YLX6</accession>
<feature type="compositionally biased region" description="Polar residues" evidence="1">
    <location>
        <begin position="37"/>
        <end position="56"/>
    </location>
</feature>
<evidence type="ECO:0000256" key="1">
    <source>
        <dbReference type="SAM" id="MobiDB-lite"/>
    </source>
</evidence>
<comment type="caution">
    <text evidence="2">The sequence shown here is derived from an EMBL/GenBank/DDBJ whole genome shotgun (WGS) entry which is preliminary data.</text>
</comment>
<sequence length="140" mass="15843">MVERTQPTQHDNQELQKGKIKEQQIQDNMKKSDEPFPNTNCEDAYTNSEGHLQNGVNETISKNVSPLQNAHKHAHGEIKANSIPEPAPYTIIQSYVARLRHNQSKNDISIEFTSPVNTTKQGLPVVVFEKDDYMVKMAAK</sequence>
<evidence type="ECO:0000313" key="2">
    <source>
        <dbReference type="EMBL" id="KAG5601434.1"/>
    </source>
</evidence>
<reference evidence="2 3" key="1">
    <citation type="submission" date="2020-09" db="EMBL/GenBank/DDBJ databases">
        <title>De no assembly of potato wild relative species, Solanum commersonii.</title>
        <authorList>
            <person name="Cho K."/>
        </authorList>
    </citation>
    <scope>NUCLEOTIDE SEQUENCE [LARGE SCALE GENOMIC DNA]</scope>
    <source>
        <strain evidence="2">LZ3.2</strain>
        <tissue evidence="2">Leaf</tissue>
    </source>
</reference>
<feature type="non-terminal residue" evidence="2">
    <location>
        <position position="1"/>
    </location>
</feature>